<keyword evidence="5 6" id="KW-0949">S-adenosyl-L-methionine</keyword>
<comment type="catalytic activity">
    <reaction evidence="6">
        <text>L-lysyl-[protein] + 3 S-adenosyl-L-methionine = N(6),N(6),N(6)-trimethyl-L-lysyl-[protein] + 3 S-adenosyl-L-homocysteine + 3 H(+)</text>
        <dbReference type="Rhea" id="RHEA:54192"/>
        <dbReference type="Rhea" id="RHEA-COMP:9752"/>
        <dbReference type="Rhea" id="RHEA-COMP:13826"/>
        <dbReference type="ChEBI" id="CHEBI:15378"/>
        <dbReference type="ChEBI" id="CHEBI:29969"/>
        <dbReference type="ChEBI" id="CHEBI:57856"/>
        <dbReference type="ChEBI" id="CHEBI:59789"/>
        <dbReference type="ChEBI" id="CHEBI:61961"/>
    </reaction>
</comment>
<dbReference type="PIRSF" id="PIRSF000401">
    <property type="entry name" value="RPL11_MTase"/>
    <property type="match status" value="1"/>
</dbReference>
<accession>A0A2U8FDL7</accession>
<proteinExistence type="inferred from homology"/>
<evidence type="ECO:0000256" key="5">
    <source>
        <dbReference type="ARBA" id="ARBA00022691"/>
    </source>
</evidence>
<dbReference type="InterPro" id="IPR050078">
    <property type="entry name" value="Ribosomal_L11_MeTrfase_PrmA"/>
</dbReference>
<dbReference type="EMBL" id="CP021886">
    <property type="protein sequence ID" value="AWI34341.1"/>
    <property type="molecule type" value="Genomic_DNA"/>
</dbReference>
<evidence type="ECO:0000256" key="4">
    <source>
        <dbReference type="ARBA" id="ARBA00022679"/>
    </source>
</evidence>
<dbReference type="Gene3D" id="3.40.50.150">
    <property type="entry name" value="Vaccinia Virus protein VP39"/>
    <property type="match status" value="1"/>
</dbReference>
<gene>
    <name evidence="6" type="primary">prmA</name>
    <name evidence="7" type="ORF">CDV25_05900</name>
</gene>
<dbReference type="AlphaFoldDB" id="A0A2U8FDL7"/>
<name>A0A2U8FDL7_9HELI</name>
<dbReference type="Pfam" id="PF06325">
    <property type="entry name" value="PrmA"/>
    <property type="match status" value="1"/>
</dbReference>
<feature type="binding site" evidence="6">
    <location>
        <position position="172"/>
    </location>
    <ligand>
        <name>S-adenosyl-L-methionine</name>
        <dbReference type="ChEBI" id="CHEBI:59789"/>
    </ligand>
</feature>
<keyword evidence="4 6" id="KW-0808">Transferase</keyword>
<keyword evidence="3 6" id="KW-0489">Methyltransferase</keyword>
<dbReference type="InterPro" id="IPR004498">
    <property type="entry name" value="Ribosomal_PrmA_MeTrfase"/>
</dbReference>
<dbReference type="KEGG" id="had:CDV25_05900"/>
<feature type="binding site" evidence="6">
    <location>
        <position position="130"/>
    </location>
    <ligand>
        <name>S-adenosyl-L-methionine</name>
        <dbReference type="ChEBI" id="CHEBI:59789"/>
    </ligand>
</feature>
<keyword evidence="2 6" id="KW-0963">Cytoplasm</keyword>
<dbReference type="GO" id="GO:0005737">
    <property type="term" value="C:cytoplasm"/>
    <property type="evidence" value="ECO:0007669"/>
    <property type="project" value="UniProtKB-SubCell"/>
</dbReference>
<evidence type="ECO:0000256" key="1">
    <source>
        <dbReference type="ARBA" id="ARBA00009741"/>
    </source>
</evidence>
<dbReference type="GO" id="GO:0032259">
    <property type="term" value="P:methylation"/>
    <property type="evidence" value="ECO:0007669"/>
    <property type="project" value="UniProtKB-KW"/>
</dbReference>
<evidence type="ECO:0000256" key="2">
    <source>
        <dbReference type="ARBA" id="ARBA00022490"/>
    </source>
</evidence>
<keyword evidence="7" id="KW-0689">Ribosomal protein</keyword>
<dbReference type="CDD" id="cd02440">
    <property type="entry name" value="AdoMet_MTases"/>
    <property type="match status" value="1"/>
</dbReference>
<feature type="binding site" evidence="6">
    <location>
        <position position="216"/>
    </location>
    <ligand>
        <name>S-adenosyl-L-methionine</name>
        <dbReference type="ChEBI" id="CHEBI:59789"/>
    </ligand>
</feature>
<protein>
    <recommendedName>
        <fullName evidence="6">Ribosomal protein L11 methyltransferase</fullName>
        <shortName evidence="6">L11 Mtase</shortName>
        <ecNumber evidence="6">2.1.1.-</ecNumber>
    </recommendedName>
</protein>
<dbReference type="Proteomes" id="UP000244890">
    <property type="component" value="Chromosome"/>
</dbReference>
<reference evidence="7 8" key="1">
    <citation type="submission" date="2017-06" db="EMBL/GenBank/DDBJ databases">
        <title>Complete genome of Helicobacter apodemus.</title>
        <authorList>
            <person name="Cho S."/>
        </authorList>
    </citation>
    <scope>NUCLEOTIDE SEQUENCE [LARGE SCALE GENOMIC DNA]</scope>
    <source>
        <strain evidence="8">SNUVETPUB-15-01</strain>
    </source>
</reference>
<sequence>MDPCYNSLIVKADNFLWLLKDKALEITKEAIEEIENGFIIRTFSDVRDIRLELQNFTKNIESVMGQEISLEFKETQEKNQDWIEKYYHSVSPLEYGKFYIHPTWYANKKEKINIIIDPALAFGSGHHGSTFGCIKMLDSLALENKKILDVGCGSGILSILAKKCKAEVWSCDTDSIAVESTQANMLKNDVTIDTIWQGSLEMIKEREGYFDVVVANILADVLIALPLDRFVKKGGVLILSGILEKYESKVLDKFKNLKKLNGETIEEWVTLAFNKN</sequence>
<evidence type="ECO:0000256" key="3">
    <source>
        <dbReference type="ARBA" id="ARBA00022603"/>
    </source>
</evidence>
<evidence type="ECO:0000256" key="6">
    <source>
        <dbReference type="HAMAP-Rule" id="MF_00735"/>
    </source>
</evidence>
<dbReference type="InterPro" id="IPR029063">
    <property type="entry name" value="SAM-dependent_MTases_sf"/>
</dbReference>
<feature type="binding site" evidence="6">
    <location>
        <position position="151"/>
    </location>
    <ligand>
        <name>S-adenosyl-L-methionine</name>
        <dbReference type="ChEBI" id="CHEBI:59789"/>
    </ligand>
</feature>
<comment type="function">
    <text evidence="6">Methylates ribosomal protein L11.</text>
</comment>
<dbReference type="HAMAP" id="MF_00735">
    <property type="entry name" value="Methyltr_PrmA"/>
    <property type="match status" value="1"/>
</dbReference>
<dbReference type="GO" id="GO:0008276">
    <property type="term" value="F:protein methyltransferase activity"/>
    <property type="evidence" value="ECO:0007669"/>
    <property type="project" value="UniProtKB-UniRule"/>
</dbReference>
<dbReference type="SUPFAM" id="SSF53335">
    <property type="entry name" value="S-adenosyl-L-methionine-dependent methyltransferases"/>
    <property type="match status" value="1"/>
</dbReference>
<organism evidence="7 8">
    <name type="scientific">Helicobacter apodemus</name>
    <dbReference type="NCBI Taxonomy" id="135569"/>
    <lineage>
        <taxon>Bacteria</taxon>
        <taxon>Pseudomonadati</taxon>
        <taxon>Campylobacterota</taxon>
        <taxon>Epsilonproteobacteria</taxon>
        <taxon>Campylobacterales</taxon>
        <taxon>Helicobacteraceae</taxon>
        <taxon>Helicobacter</taxon>
    </lineage>
</organism>
<dbReference type="PANTHER" id="PTHR43648:SF1">
    <property type="entry name" value="ELECTRON TRANSFER FLAVOPROTEIN BETA SUBUNIT LYSINE METHYLTRANSFERASE"/>
    <property type="match status" value="1"/>
</dbReference>
<dbReference type="PANTHER" id="PTHR43648">
    <property type="entry name" value="ELECTRON TRANSFER FLAVOPROTEIN BETA SUBUNIT LYSINE METHYLTRANSFERASE"/>
    <property type="match status" value="1"/>
</dbReference>
<evidence type="ECO:0000313" key="8">
    <source>
        <dbReference type="Proteomes" id="UP000244890"/>
    </source>
</evidence>
<dbReference type="OrthoDB" id="9785995at2"/>
<evidence type="ECO:0000313" key="7">
    <source>
        <dbReference type="EMBL" id="AWI34341.1"/>
    </source>
</evidence>
<comment type="similarity">
    <text evidence="1 6">Belongs to the methyltransferase superfamily. PrmA family.</text>
</comment>
<comment type="subcellular location">
    <subcellularLocation>
        <location evidence="6">Cytoplasm</location>
    </subcellularLocation>
</comment>
<dbReference type="RefSeq" id="WP_108911165.1">
    <property type="nucleotide sequence ID" value="NZ_CP021886.1"/>
</dbReference>
<keyword evidence="7" id="KW-0687">Ribonucleoprotein</keyword>
<dbReference type="EC" id="2.1.1.-" evidence="6"/>
<dbReference type="GO" id="GO:0005840">
    <property type="term" value="C:ribosome"/>
    <property type="evidence" value="ECO:0007669"/>
    <property type="project" value="UniProtKB-KW"/>
</dbReference>